<gene>
    <name evidence="7" type="ORF">ERS007703_00220</name>
</gene>
<dbReference type="AlphaFoldDB" id="A0A0U0QJG3"/>
<dbReference type="PANTHER" id="PTHR46797">
    <property type="entry name" value="HTH-TYPE TRANSCRIPTIONAL REGULATOR"/>
    <property type="match status" value="1"/>
</dbReference>
<dbReference type="InterPro" id="IPR026281">
    <property type="entry name" value="HTH_RamB"/>
</dbReference>
<evidence type="ECO:0000256" key="1">
    <source>
        <dbReference type="ARBA" id="ARBA00007227"/>
    </source>
</evidence>
<dbReference type="GO" id="GO:0005829">
    <property type="term" value="C:cytosol"/>
    <property type="evidence" value="ECO:0007669"/>
    <property type="project" value="TreeGrafter"/>
</dbReference>
<keyword evidence="4" id="KW-0238">DNA-binding</keyword>
<sequence>MYLRLTLESRCESCQRRGGNTNRSTLANSANGVFTTPGTLGWVSKTYVGSRVRQLRNERGFSQAALAQMLEISPSYLNQIEHDVRPLTVAVLLRITEVFGVDATFFASQDDTRLVAELREVTLDRDLDIAIDPHEVAEMVSAHPGLACAVVNLHRRYRITTAQLAAATEERFSDGSGRGSITMPHEEVRDYFYQRQNYLHALDTAAEDLTAQMRMHHGDLARELTRRLTEVHGVRINKRIDLGDTVLHRYDPATNTLEISSHLSPGQQVFKMAAELAYLEFGDLIDAMVTDGKFTSAESRTLARLGLANYFAAATVLPYRQFHDVAENFRYDVERLSAFYSVSYETIAHRLSTLQRPSMRGVPFTFVRVDRAGNMSKRQSATGFHFSSSGGTCPLWNVYETFANPGKILVQIAQMPDGRNYLWVARTVELRAARYGQPGKTFAIGLGCELRHAHRLVYSEGLDLSGDPNTAATPIGAGCRVCERDNCPQRAFPALGRALDLDEHRSTVSPYLVKQL</sequence>
<evidence type="ECO:0000259" key="6">
    <source>
        <dbReference type="PROSITE" id="PS50943"/>
    </source>
</evidence>
<feature type="domain" description="HTH cro/C1-type" evidence="6">
    <location>
        <begin position="52"/>
        <end position="106"/>
    </location>
</feature>
<dbReference type="InterPro" id="IPR018653">
    <property type="entry name" value="ScfR_C"/>
</dbReference>
<dbReference type="SUPFAM" id="SSF47413">
    <property type="entry name" value="lambda repressor-like DNA-binding domains"/>
    <property type="match status" value="1"/>
</dbReference>
<dbReference type="CDD" id="cd00093">
    <property type="entry name" value="HTH_XRE"/>
    <property type="match status" value="1"/>
</dbReference>
<dbReference type="PIRSF" id="PIRSF019251">
    <property type="entry name" value="Rv0465c"/>
    <property type="match status" value="1"/>
</dbReference>
<dbReference type="Proteomes" id="UP000038802">
    <property type="component" value="Unassembled WGS sequence"/>
</dbReference>
<accession>A0A0U0QJG3</accession>
<dbReference type="InterPro" id="IPR010982">
    <property type="entry name" value="Lambda_DNA-bd_dom_sf"/>
</dbReference>
<dbReference type="Pfam" id="PF06114">
    <property type="entry name" value="Peptidase_M78"/>
    <property type="match status" value="1"/>
</dbReference>
<evidence type="ECO:0000313" key="7">
    <source>
        <dbReference type="EMBL" id="COU98698.1"/>
    </source>
</evidence>
<comment type="similarity">
    <text evidence="1">Belongs to the short-chain fatty acyl-CoA assimilation regulator (ScfR) family.</text>
</comment>
<organism evidence="7 8">
    <name type="scientific">Mycobacterium tuberculosis</name>
    <dbReference type="NCBI Taxonomy" id="1773"/>
    <lineage>
        <taxon>Bacteria</taxon>
        <taxon>Bacillati</taxon>
        <taxon>Actinomycetota</taxon>
        <taxon>Actinomycetes</taxon>
        <taxon>Mycobacteriales</taxon>
        <taxon>Mycobacteriaceae</taxon>
        <taxon>Mycobacterium</taxon>
        <taxon>Mycobacterium tuberculosis complex</taxon>
    </lineage>
</organism>
<dbReference type="STRING" id="115862.BBG46_02540"/>
<dbReference type="InterPro" id="IPR001387">
    <property type="entry name" value="Cro/C1-type_HTH"/>
</dbReference>
<dbReference type="InterPro" id="IPR010359">
    <property type="entry name" value="IrrE_HExxH"/>
</dbReference>
<protein>
    <submittedName>
        <fullName evidence="7">Transcriptional regulator</fullName>
    </submittedName>
</protein>
<dbReference type="GO" id="GO:0003700">
    <property type="term" value="F:DNA-binding transcription factor activity"/>
    <property type="evidence" value="ECO:0007669"/>
    <property type="project" value="TreeGrafter"/>
</dbReference>
<keyword evidence="2" id="KW-0678">Repressor</keyword>
<evidence type="ECO:0000313" key="8">
    <source>
        <dbReference type="Proteomes" id="UP000038802"/>
    </source>
</evidence>
<dbReference type="GO" id="GO:0003677">
    <property type="term" value="F:DNA binding"/>
    <property type="evidence" value="ECO:0007669"/>
    <property type="project" value="UniProtKB-KW"/>
</dbReference>
<evidence type="ECO:0000256" key="3">
    <source>
        <dbReference type="ARBA" id="ARBA00023015"/>
    </source>
</evidence>
<proteinExistence type="inferred from homology"/>
<dbReference type="GO" id="GO:0001666">
    <property type="term" value="P:response to hypoxia"/>
    <property type="evidence" value="ECO:0007669"/>
    <property type="project" value="UniProtKB-ARBA"/>
</dbReference>
<dbReference type="Gene3D" id="1.10.260.40">
    <property type="entry name" value="lambda repressor-like DNA-binding domains"/>
    <property type="match status" value="1"/>
</dbReference>
<dbReference type="FunFam" id="1.10.260.40:FF:000025">
    <property type="entry name" value="Cro/Cl family transcriptional regulator"/>
    <property type="match status" value="1"/>
</dbReference>
<dbReference type="SMART" id="SM00530">
    <property type="entry name" value="HTH_XRE"/>
    <property type="match status" value="1"/>
</dbReference>
<name>A0A0U0QJG3_MYCTX</name>
<dbReference type="NCBIfam" id="NF038139">
    <property type="entry name" value="Reg_Aceta_RamB"/>
    <property type="match status" value="1"/>
</dbReference>
<evidence type="ECO:0000256" key="2">
    <source>
        <dbReference type="ARBA" id="ARBA00022491"/>
    </source>
</evidence>
<keyword evidence="5" id="KW-0804">Transcription</keyword>
<evidence type="ECO:0000256" key="5">
    <source>
        <dbReference type="ARBA" id="ARBA00023163"/>
    </source>
</evidence>
<dbReference type="PROSITE" id="PS50943">
    <property type="entry name" value="HTH_CROC1"/>
    <property type="match status" value="1"/>
</dbReference>
<dbReference type="PANTHER" id="PTHR46797:SF23">
    <property type="entry name" value="HTH-TYPE TRANSCRIPTIONAL REGULATOR SUTR"/>
    <property type="match status" value="1"/>
</dbReference>
<dbReference type="Pfam" id="PF09856">
    <property type="entry name" value="ScfRs"/>
    <property type="match status" value="1"/>
</dbReference>
<dbReference type="InterPro" id="IPR050807">
    <property type="entry name" value="TransReg_Diox_bact_type"/>
</dbReference>
<evidence type="ECO:0000256" key="4">
    <source>
        <dbReference type="ARBA" id="ARBA00023125"/>
    </source>
</evidence>
<keyword evidence="3" id="KW-0805">Transcription regulation</keyword>
<dbReference type="Pfam" id="PF01381">
    <property type="entry name" value="HTH_3"/>
    <property type="match status" value="1"/>
</dbReference>
<reference evidence="8" key="1">
    <citation type="submission" date="2015-03" db="EMBL/GenBank/DDBJ databases">
        <authorList>
            <consortium name="Pathogen Informatics"/>
        </authorList>
    </citation>
    <scope>NUCLEOTIDE SEQUENCE [LARGE SCALE GENOMIC DNA]</scope>
    <source>
        <strain evidence="8">K00500041</strain>
    </source>
</reference>
<dbReference type="EMBL" id="CSAE01000012">
    <property type="protein sequence ID" value="COU98698.1"/>
    <property type="molecule type" value="Genomic_DNA"/>
</dbReference>